<evidence type="ECO:0000313" key="2">
    <source>
        <dbReference type="EMBL" id="TCO06070.1"/>
    </source>
</evidence>
<organism evidence="2 3">
    <name type="scientific">Natronoflexus pectinivorans</name>
    <dbReference type="NCBI Taxonomy" id="682526"/>
    <lineage>
        <taxon>Bacteria</taxon>
        <taxon>Pseudomonadati</taxon>
        <taxon>Bacteroidota</taxon>
        <taxon>Bacteroidia</taxon>
        <taxon>Marinilabiliales</taxon>
        <taxon>Marinilabiliaceae</taxon>
        <taxon>Natronoflexus</taxon>
    </lineage>
</organism>
<sequence>MRKFKASLLVGLLSFFAVSVFAAPAVTMQDTDKSIVSVEVTELPDAVQETLASEKADWTVTKAVLVSKDGKSYYKITLAKDGETKEVKVTPEGELKRK</sequence>
<dbReference type="Proteomes" id="UP000295221">
    <property type="component" value="Unassembled WGS sequence"/>
</dbReference>
<keyword evidence="1" id="KW-0732">Signal</keyword>
<reference evidence="2 3" key="1">
    <citation type="submission" date="2019-03" db="EMBL/GenBank/DDBJ databases">
        <title>Genomic Encyclopedia of Type Strains, Phase IV (KMG-IV): sequencing the most valuable type-strain genomes for metagenomic binning, comparative biology and taxonomic classification.</title>
        <authorList>
            <person name="Goeker M."/>
        </authorList>
    </citation>
    <scope>NUCLEOTIDE SEQUENCE [LARGE SCALE GENOMIC DNA]</scope>
    <source>
        <strain evidence="2 3">DSM 24179</strain>
    </source>
</reference>
<evidence type="ECO:0000256" key="1">
    <source>
        <dbReference type="SAM" id="SignalP"/>
    </source>
</evidence>
<evidence type="ECO:0000313" key="3">
    <source>
        <dbReference type="Proteomes" id="UP000295221"/>
    </source>
</evidence>
<dbReference type="EMBL" id="SLWK01000014">
    <property type="protein sequence ID" value="TCO06070.1"/>
    <property type="molecule type" value="Genomic_DNA"/>
</dbReference>
<evidence type="ECO:0008006" key="4">
    <source>
        <dbReference type="Google" id="ProtNLM"/>
    </source>
</evidence>
<feature type="signal peptide" evidence="1">
    <location>
        <begin position="1"/>
        <end position="22"/>
    </location>
</feature>
<dbReference type="SUPFAM" id="SSF160574">
    <property type="entry name" value="BT0923-like"/>
    <property type="match status" value="1"/>
</dbReference>
<gene>
    <name evidence="2" type="ORF">EV194_11452</name>
</gene>
<keyword evidence="3" id="KW-1185">Reference proteome</keyword>
<feature type="chain" id="PRO_5020299396" description="PepSY domain-containing protein" evidence="1">
    <location>
        <begin position="23"/>
        <end position="98"/>
    </location>
</feature>
<dbReference type="Gene3D" id="3.10.450.360">
    <property type="match status" value="1"/>
</dbReference>
<name>A0A4R2GDT7_9BACT</name>
<proteinExistence type="predicted"/>
<accession>A0A4R2GDT7</accession>
<dbReference type="OrthoDB" id="1099621at2"/>
<dbReference type="AlphaFoldDB" id="A0A4R2GDT7"/>
<dbReference type="RefSeq" id="WP_132434861.1">
    <property type="nucleotide sequence ID" value="NZ_SLWK01000014.1"/>
</dbReference>
<protein>
    <recommendedName>
        <fullName evidence="4">PepSY domain-containing protein</fullName>
    </recommendedName>
</protein>
<comment type="caution">
    <text evidence="2">The sequence shown here is derived from an EMBL/GenBank/DDBJ whole genome shotgun (WGS) entry which is preliminary data.</text>
</comment>